<dbReference type="PANTHER" id="PTHR12322">
    <property type="entry name" value="DOUBLESEX AND MAB-3 RELATED TRANSCRIPTION FACTOR DMRT"/>
    <property type="match status" value="1"/>
</dbReference>
<dbReference type="GO" id="GO:0000978">
    <property type="term" value="F:RNA polymerase II cis-regulatory region sequence-specific DNA binding"/>
    <property type="evidence" value="ECO:0007669"/>
    <property type="project" value="TreeGrafter"/>
</dbReference>
<keyword evidence="3 9" id="KW-0862">Zinc</keyword>
<dbReference type="Pfam" id="PF20624">
    <property type="entry name" value="DMRT5_DMB"/>
    <property type="match status" value="1"/>
</dbReference>
<keyword evidence="13" id="KW-1185">Reference proteome</keyword>
<evidence type="ECO:0000313" key="13">
    <source>
        <dbReference type="Proteomes" id="UP001295444"/>
    </source>
</evidence>
<dbReference type="Proteomes" id="UP001295444">
    <property type="component" value="Chromosome 08"/>
</dbReference>
<dbReference type="GO" id="GO:0007281">
    <property type="term" value="P:germ cell development"/>
    <property type="evidence" value="ECO:0007669"/>
    <property type="project" value="TreeGrafter"/>
</dbReference>
<evidence type="ECO:0000256" key="8">
    <source>
        <dbReference type="ARBA" id="ARBA00034363"/>
    </source>
</evidence>
<dbReference type="Gene3D" id="4.10.1040.10">
    <property type="entry name" value="DM DNA-binding domain"/>
    <property type="match status" value="1"/>
</dbReference>
<protein>
    <recommendedName>
        <fullName evidence="7">Doublesex- and mab-3-related transcription factor A2</fullName>
    </recommendedName>
    <alternativeName>
        <fullName evidence="8">Doublesex- and mab-3-related transcription factor 5</fullName>
    </alternativeName>
</protein>
<feature type="domain" description="DM" evidence="11">
    <location>
        <begin position="49"/>
        <end position="96"/>
    </location>
</feature>
<dbReference type="EMBL" id="OW240919">
    <property type="protein sequence ID" value="CAH2310797.1"/>
    <property type="molecule type" value="Genomic_DNA"/>
</dbReference>
<accession>A0AAD1WGX5</accession>
<dbReference type="GO" id="GO:0005634">
    <property type="term" value="C:nucleus"/>
    <property type="evidence" value="ECO:0007669"/>
    <property type="project" value="UniProtKB-SubCell"/>
</dbReference>
<feature type="DNA-binding region" description="DM" evidence="9">
    <location>
        <begin position="49"/>
        <end position="96"/>
    </location>
</feature>
<dbReference type="CDD" id="cd14418">
    <property type="entry name" value="CUE_DMA_DMRTA2"/>
    <property type="match status" value="1"/>
</dbReference>
<feature type="region of interest" description="Disordered" evidence="10">
    <location>
        <begin position="159"/>
        <end position="260"/>
    </location>
</feature>
<organism evidence="12 13">
    <name type="scientific">Pelobates cultripes</name>
    <name type="common">Western spadefoot toad</name>
    <dbReference type="NCBI Taxonomy" id="61616"/>
    <lineage>
        <taxon>Eukaryota</taxon>
        <taxon>Metazoa</taxon>
        <taxon>Chordata</taxon>
        <taxon>Craniata</taxon>
        <taxon>Vertebrata</taxon>
        <taxon>Euteleostomi</taxon>
        <taxon>Amphibia</taxon>
        <taxon>Batrachia</taxon>
        <taxon>Anura</taxon>
        <taxon>Pelobatoidea</taxon>
        <taxon>Pelobatidae</taxon>
        <taxon>Pelobates</taxon>
    </lineage>
</organism>
<dbReference type="InterPro" id="IPR005173">
    <property type="entry name" value="DMA"/>
</dbReference>
<dbReference type="AlphaFoldDB" id="A0AAD1WGX5"/>
<evidence type="ECO:0000256" key="1">
    <source>
        <dbReference type="ARBA" id="ARBA00006834"/>
    </source>
</evidence>
<evidence type="ECO:0000256" key="2">
    <source>
        <dbReference type="ARBA" id="ARBA00022723"/>
    </source>
</evidence>
<evidence type="ECO:0000256" key="9">
    <source>
        <dbReference type="PROSITE-ProRule" id="PRU00070"/>
    </source>
</evidence>
<evidence type="ECO:0000256" key="10">
    <source>
        <dbReference type="SAM" id="MobiDB-lite"/>
    </source>
</evidence>
<dbReference type="InterPro" id="IPR036407">
    <property type="entry name" value="DM_DNA-bd_sf"/>
</dbReference>
<comment type="similarity">
    <text evidence="1">Belongs to the DMRT family.</text>
</comment>
<reference evidence="12" key="1">
    <citation type="submission" date="2022-03" db="EMBL/GenBank/DDBJ databases">
        <authorList>
            <person name="Alioto T."/>
            <person name="Alioto T."/>
            <person name="Gomez Garrido J."/>
        </authorList>
    </citation>
    <scope>NUCLEOTIDE SEQUENCE</scope>
</reference>
<comment type="subcellular location">
    <subcellularLocation>
        <location evidence="9">Nucleus</location>
    </subcellularLocation>
</comment>
<dbReference type="InterPro" id="IPR046472">
    <property type="entry name" value="DMRT5_1_DMB_dom"/>
</dbReference>
<dbReference type="GO" id="GO:0007548">
    <property type="term" value="P:sex differentiation"/>
    <property type="evidence" value="ECO:0007669"/>
    <property type="project" value="TreeGrafter"/>
</dbReference>
<dbReference type="Pfam" id="PF00751">
    <property type="entry name" value="DM"/>
    <property type="match status" value="1"/>
</dbReference>
<evidence type="ECO:0000256" key="6">
    <source>
        <dbReference type="ARBA" id="ARBA00034300"/>
    </source>
</evidence>
<dbReference type="PROSITE" id="PS40000">
    <property type="entry name" value="DM_1"/>
    <property type="match status" value="1"/>
</dbReference>
<feature type="compositionally biased region" description="Low complexity" evidence="10">
    <location>
        <begin position="224"/>
        <end position="236"/>
    </location>
</feature>
<dbReference type="InterPro" id="IPR001275">
    <property type="entry name" value="DM_DNA-bd"/>
</dbReference>
<keyword evidence="5 9" id="KW-0539">Nucleus</keyword>
<dbReference type="GO" id="GO:0000981">
    <property type="term" value="F:DNA-binding transcription factor activity, RNA polymerase II-specific"/>
    <property type="evidence" value="ECO:0007669"/>
    <property type="project" value="TreeGrafter"/>
</dbReference>
<dbReference type="SMART" id="SM00301">
    <property type="entry name" value="DM"/>
    <property type="match status" value="1"/>
</dbReference>
<dbReference type="SUPFAM" id="SSF82927">
    <property type="entry name" value="Cysteine-rich DNA binding domain, (DM domain)"/>
    <property type="match status" value="1"/>
</dbReference>
<feature type="compositionally biased region" description="Pro residues" evidence="10">
    <location>
        <begin position="566"/>
        <end position="575"/>
    </location>
</feature>
<dbReference type="InterPro" id="IPR009060">
    <property type="entry name" value="UBA-like_sf"/>
</dbReference>
<evidence type="ECO:0000256" key="4">
    <source>
        <dbReference type="ARBA" id="ARBA00023125"/>
    </source>
</evidence>
<dbReference type="GO" id="GO:0046872">
    <property type="term" value="F:metal ion binding"/>
    <property type="evidence" value="ECO:0007669"/>
    <property type="project" value="UniProtKB-KW"/>
</dbReference>
<name>A0AAD1WGX5_PELCU</name>
<comment type="function">
    <text evidence="6">May be involved in sexual development.</text>
</comment>
<dbReference type="FunFam" id="4.10.1040.10:FF:000001">
    <property type="entry name" value="doublesex- and mab-3-related transcription factor 1"/>
    <property type="match status" value="1"/>
</dbReference>
<evidence type="ECO:0000256" key="5">
    <source>
        <dbReference type="ARBA" id="ARBA00023242"/>
    </source>
</evidence>
<evidence type="ECO:0000313" key="12">
    <source>
        <dbReference type="EMBL" id="CAH2310797.1"/>
    </source>
</evidence>
<evidence type="ECO:0000256" key="7">
    <source>
        <dbReference type="ARBA" id="ARBA00034335"/>
    </source>
</evidence>
<dbReference type="Pfam" id="PF03474">
    <property type="entry name" value="DMA"/>
    <property type="match status" value="1"/>
</dbReference>
<evidence type="ECO:0000259" key="11">
    <source>
        <dbReference type="PROSITE" id="PS50809"/>
    </source>
</evidence>
<proteinExistence type="inferred from homology"/>
<dbReference type="PANTHER" id="PTHR12322:SF76">
    <property type="entry name" value="DOUBLESEX- AND MAB-3-RELATED TRANSCRIPTION FACTOR A2"/>
    <property type="match status" value="1"/>
</dbReference>
<dbReference type="PROSITE" id="PS50809">
    <property type="entry name" value="DM_2"/>
    <property type="match status" value="1"/>
</dbReference>
<dbReference type="SUPFAM" id="SSF46934">
    <property type="entry name" value="UBA-like"/>
    <property type="match status" value="1"/>
</dbReference>
<evidence type="ECO:0000256" key="3">
    <source>
        <dbReference type="ARBA" id="ARBA00022833"/>
    </source>
</evidence>
<keyword evidence="4 9" id="KW-0238">DNA-binding</keyword>
<gene>
    <name evidence="12" type="ORF">PECUL_23A060810</name>
</gene>
<feature type="region of interest" description="Disordered" evidence="10">
    <location>
        <begin position="544"/>
        <end position="575"/>
    </location>
</feature>
<feature type="compositionally biased region" description="Low complexity" evidence="10">
    <location>
        <begin position="180"/>
        <end position="195"/>
    </location>
</feature>
<dbReference type="InterPro" id="IPR026607">
    <property type="entry name" value="DMRT"/>
</dbReference>
<sequence length="575" mass="62640">MELSGTPSASQVPQTPSATSIPVTVAGTLLRGPQLLLRAAEKYPRTPKCARCRNHGVVSALKGHKRYCRWKDCMCAKCTLIAERQRVMAAQVALRRQQAQEENEARELQLLYGTAEGLALAAANGIIPPRPAYEVFGSVCTEGGAESKIQKFDIFPKNFVPRSGTPQQLPSGTKPVTPDSESVSGSAPGASSPEVRPGSGSENGDGESFLSSPMAKALKEGEESPSSISPLGSESGSDAEKDEQDPSSSSSSRQRTPIDILTRVFPTQKRSVLELVLQGCGGDVVQAIEQILNNRGQDKSDETWSRDGTLQSIQPSMSTTHRPLIAGAITPAIGTIGSRSAFSPLQPNATNFGTDTNAYHLGGHLGLNPLRLAYSAHSRGLAFMTPYSTAGFMPTLGFRPPMDYAFSDLMRDRANVHKSDQVYSNGLYGPVVNNSKSIPKVRESKRDYFESCQAVSEIKACVYIYRKKEKKDDYQFLQETFQLARRNIKAIQNGKKQEMRDVREISKPGRAQLLPRAFVYGLRNMCVWKIGLCSEQWQEVSGNKSRSHETLGEAHVTPCRNQSEAPPNPSPCPAF</sequence>
<keyword evidence="2 9" id="KW-0479">Metal-binding</keyword>